<dbReference type="AlphaFoldDB" id="A0A0R1WCQ9"/>
<protein>
    <submittedName>
        <fullName evidence="12">Sppe</fullName>
    </submittedName>
</protein>
<dbReference type="Gene3D" id="2.40.30.170">
    <property type="match status" value="1"/>
</dbReference>
<keyword evidence="4 8" id="KW-0812">Transmembrane</keyword>
<dbReference type="InterPro" id="IPR005696">
    <property type="entry name" value="MesE/LcnD"/>
</dbReference>
<evidence type="ECO:0000256" key="1">
    <source>
        <dbReference type="ARBA" id="ARBA00004167"/>
    </source>
</evidence>
<sequence length="459" mass="52101">MDKKFLESSEFYNKRFNNFSTLLIIPISILFVLVVFFSFVMKREVTIESFGKLGSRSSIPIIQSPSNSAIKHNYLSEGKYVRKGQILVTFKNTNNSIKLDSLNEQKNNLDDQIKGLEIFKDGVESNKDTFKDDDAVGYHDLLKSYLNQRNIYSIENQMLKDKSNFSDGKIRELSNLYDDTIKQKQSSLQAYQTIFNDIKNGKTYPSGNAYGYIYDGYNSEIKNSDDANAKATVKESYLKDLQQQIDSLNDEVKSTQGQKDSLKDFNDSNYNIDSNNKKMDTLQNDQLKSISGDLVKSHEQEKEIDTNIKELNEIGKNSYIKAKQSGVIHMNNQTLKGAKYVGAGSEIAVIYPVLKQHNTIKIQSYVSSRDISSIKKGQHMRLEITRNVPRPIIIDGKVNNISVAPVPVNKGSYYVITAEAKNNANVAPEIHYGMSGKTNIITGKESFFKYYRDKLLNKN</sequence>
<feature type="domain" description="LcnD-like barrel-sandwich hybrid" evidence="10">
    <location>
        <begin position="59"/>
        <end position="352"/>
    </location>
</feature>
<evidence type="ECO:0000259" key="11">
    <source>
        <dbReference type="Pfam" id="PF25940"/>
    </source>
</evidence>
<dbReference type="NCBIfam" id="TIGR01000">
    <property type="entry name" value="bacteriocin_acc"/>
    <property type="match status" value="1"/>
</dbReference>
<evidence type="ECO:0000256" key="8">
    <source>
        <dbReference type="SAM" id="Phobius"/>
    </source>
</evidence>
<evidence type="ECO:0000256" key="7">
    <source>
        <dbReference type="SAM" id="MobiDB-lite"/>
    </source>
</evidence>
<dbReference type="Proteomes" id="UP000051302">
    <property type="component" value="Unassembled WGS sequence"/>
</dbReference>
<evidence type="ECO:0000256" key="5">
    <source>
        <dbReference type="ARBA" id="ARBA00022989"/>
    </source>
</evidence>
<feature type="transmembrane region" description="Helical" evidence="8">
    <location>
        <begin position="21"/>
        <end position="41"/>
    </location>
</feature>
<feature type="domain" description="LcnD-like long helical bundle" evidence="9">
    <location>
        <begin position="99"/>
        <end position="312"/>
    </location>
</feature>
<keyword evidence="3" id="KW-0813">Transport</keyword>
<feature type="region of interest" description="Disordered" evidence="7">
    <location>
        <begin position="253"/>
        <end position="277"/>
    </location>
</feature>
<accession>A0A0R1WCQ9</accession>
<organism evidence="12 13">
    <name type="scientific">Companilactobacillus nantensis DSM 16982</name>
    <dbReference type="NCBI Taxonomy" id="1423774"/>
    <lineage>
        <taxon>Bacteria</taxon>
        <taxon>Bacillati</taxon>
        <taxon>Bacillota</taxon>
        <taxon>Bacilli</taxon>
        <taxon>Lactobacillales</taxon>
        <taxon>Lactobacillaceae</taxon>
        <taxon>Companilactobacillus</taxon>
    </lineage>
</organism>
<evidence type="ECO:0000259" key="10">
    <source>
        <dbReference type="Pfam" id="PF25935"/>
    </source>
</evidence>
<keyword evidence="5 8" id="KW-1133">Transmembrane helix</keyword>
<dbReference type="PANTHER" id="PTHR30386">
    <property type="entry name" value="MEMBRANE FUSION SUBUNIT OF EMRAB-TOLC MULTIDRUG EFFLUX PUMP"/>
    <property type="match status" value="1"/>
</dbReference>
<comment type="subcellular location">
    <subcellularLocation>
        <location evidence="1">Membrane</location>
        <topology evidence="1">Single-pass membrane protein</topology>
    </subcellularLocation>
</comment>
<proteinExistence type="inferred from homology"/>
<dbReference type="GO" id="GO:0016020">
    <property type="term" value="C:membrane"/>
    <property type="evidence" value="ECO:0007669"/>
    <property type="project" value="UniProtKB-SubCell"/>
</dbReference>
<dbReference type="STRING" id="1423774.FD31_GL000918"/>
<evidence type="ECO:0000313" key="13">
    <source>
        <dbReference type="Proteomes" id="UP000051302"/>
    </source>
</evidence>
<reference evidence="12 13" key="1">
    <citation type="journal article" date="2015" name="Genome Announc.">
        <title>Expanding the biotechnology potential of lactobacilli through comparative genomics of 213 strains and associated genera.</title>
        <authorList>
            <person name="Sun Z."/>
            <person name="Harris H.M."/>
            <person name="McCann A."/>
            <person name="Guo C."/>
            <person name="Argimon S."/>
            <person name="Zhang W."/>
            <person name="Yang X."/>
            <person name="Jeffery I.B."/>
            <person name="Cooney J.C."/>
            <person name="Kagawa T.F."/>
            <person name="Liu W."/>
            <person name="Song Y."/>
            <person name="Salvetti E."/>
            <person name="Wrobel A."/>
            <person name="Rasinkangas P."/>
            <person name="Parkhill J."/>
            <person name="Rea M.C."/>
            <person name="O'Sullivan O."/>
            <person name="Ritari J."/>
            <person name="Douillard F.P."/>
            <person name="Paul Ross R."/>
            <person name="Yang R."/>
            <person name="Briner A.E."/>
            <person name="Felis G.E."/>
            <person name="de Vos W.M."/>
            <person name="Barrangou R."/>
            <person name="Klaenhammer T.R."/>
            <person name="Caufield P.W."/>
            <person name="Cui Y."/>
            <person name="Zhang H."/>
            <person name="O'Toole P.W."/>
        </authorList>
    </citation>
    <scope>NUCLEOTIDE SEQUENCE [LARGE SCALE GENOMIC DNA]</scope>
    <source>
        <strain evidence="12 13">DSM 16982</strain>
    </source>
</reference>
<dbReference type="Pfam" id="PF25940">
    <property type="entry name" value="LcnD_C"/>
    <property type="match status" value="1"/>
</dbReference>
<evidence type="ECO:0000259" key="9">
    <source>
        <dbReference type="Pfam" id="PF25887"/>
    </source>
</evidence>
<evidence type="ECO:0000256" key="4">
    <source>
        <dbReference type="ARBA" id="ARBA00022692"/>
    </source>
</evidence>
<evidence type="ECO:0000256" key="3">
    <source>
        <dbReference type="ARBA" id="ARBA00022448"/>
    </source>
</evidence>
<comment type="similarity">
    <text evidence="2">Belongs to the membrane fusion protein (MFP) (TC 8.A.1) family.</text>
</comment>
<evidence type="ECO:0000313" key="12">
    <source>
        <dbReference type="EMBL" id="KRM15818.1"/>
    </source>
</evidence>
<dbReference type="Pfam" id="PF25935">
    <property type="entry name" value="BSH_LcnD"/>
    <property type="match status" value="1"/>
</dbReference>
<name>A0A0R1WCQ9_9LACO</name>
<evidence type="ECO:0000256" key="2">
    <source>
        <dbReference type="ARBA" id="ARBA00009477"/>
    </source>
</evidence>
<keyword evidence="6 8" id="KW-0472">Membrane</keyword>
<dbReference type="PANTHER" id="PTHR30386:SF26">
    <property type="entry name" value="TRANSPORT PROTEIN COMB"/>
    <property type="match status" value="1"/>
</dbReference>
<dbReference type="PATRIC" id="fig|1423774.3.peg.955"/>
<dbReference type="InterPro" id="IPR050739">
    <property type="entry name" value="MFP"/>
</dbReference>
<evidence type="ECO:0000256" key="6">
    <source>
        <dbReference type="ARBA" id="ARBA00023136"/>
    </source>
</evidence>
<keyword evidence="13" id="KW-1185">Reference proteome</keyword>
<dbReference type="InterPro" id="IPR058795">
    <property type="entry name" value="LcnD_C"/>
</dbReference>
<dbReference type="Pfam" id="PF25887">
    <property type="entry name" value="HB_LcnD"/>
    <property type="match status" value="1"/>
</dbReference>
<gene>
    <name evidence="12" type="ORF">FD31_GL000918</name>
</gene>
<feature type="domain" description="LcnD-like C-terminal" evidence="11">
    <location>
        <begin position="357"/>
        <end position="444"/>
    </location>
</feature>
<dbReference type="InterPro" id="IPR058786">
    <property type="entry name" value="BSH_LcnD"/>
</dbReference>
<dbReference type="EMBL" id="AZFV01000019">
    <property type="protein sequence ID" value="KRM15818.1"/>
    <property type="molecule type" value="Genomic_DNA"/>
</dbReference>
<comment type="caution">
    <text evidence="12">The sequence shown here is derived from an EMBL/GenBank/DDBJ whole genome shotgun (WGS) entry which is preliminary data.</text>
</comment>
<dbReference type="InterPro" id="IPR058794">
    <property type="entry name" value="HB_LcnD"/>
</dbReference>
<dbReference type="RefSeq" id="WP_057892484.1">
    <property type="nucleotide sequence ID" value="NZ_AZFV01000019.1"/>
</dbReference>